<dbReference type="GO" id="GO:0016020">
    <property type="term" value="C:membrane"/>
    <property type="evidence" value="ECO:0007669"/>
    <property type="project" value="UniProtKB-SubCell"/>
</dbReference>
<evidence type="ECO:0000256" key="7">
    <source>
        <dbReference type="SAM" id="Phobius"/>
    </source>
</evidence>
<dbReference type="OrthoDB" id="277931at2759"/>
<feature type="region of interest" description="Disordered" evidence="6">
    <location>
        <begin position="203"/>
        <end position="225"/>
    </location>
</feature>
<comment type="similarity">
    <text evidence="2">Belongs to the TMCO4 family.</text>
</comment>
<name>A0A316VG67_9BASI</name>
<keyword evidence="9" id="KW-1185">Reference proteome</keyword>
<feature type="compositionally biased region" description="Low complexity" evidence="6">
    <location>
        <begin position="1295"/>
        <end position="1315"/>
    </location>
</feature>
<evidence type="ECO:0000256" key="1">
    <source>
        <dbReference type="ARBA" id="ARBA00004141"/>
    </source>
</evidence>
<feature type="transmembrane region" description="Helical" evidence="7">
    <location>
        <begin position="682"/>
        <end position="703"/>
    </location>
</feature>
<sequence length="1394" mass="150437">MTNTDWQPSQPTSTTSFKSYSKGRLNKALNVDYNIKMMDDDDWQEMPVVRDGNGASSSSDEGGSSYNSTFRKNKNAYSARKAYSHGRSNSGYTNFVGQTQPGQLSGATNATGRHLDIDDARGYSWRAKPENLGDAGGFEASKKEDKKKKAERRKRRKQKGEEVSSSSSSDSDDEEDEGGARGYTQLRLDDDVEAEDLNSATDYLFTGASGSNPMDDIDGKGATPHSQLNTTKNLLTEGQKIAYVGLVSLAAKQIIRQLERVPGKEQKNAIASADEWRLRVMARIYQHMDIEVGEQKMIESLAEHGVLIADLAPSLITTQTVDNPDFDPVALQEREEEEERAKEAKIQEEEEERTQLGESEKEIAPESRDSLSIEGDTSDPPPPYQKMGQEGKVRTYSDDENDGDLGGSRSPFGSEDGGDLGAFPPSDEEEGDGDLGVMPSEPPSRSKTSIDKKSLVSKKKVDFAEEEDDGDITAQVQPKIKTTDEVAKEGSDREDDAATIIVDPNTAKRLDTMDETLADAKATPMGLTSQPQTIDTLPSALEGVTTELSSADKTITLDLRWTVLCDLFLVLTADSVYDARSRVLLERVAEELGLTWMDVTKFEKRVTDALEIEESVSGSLKGKKAVRKRAEMARKRRMIMMGLATVGGGLVIGLSAGLMAPLIGAGLGAALGTVGIGGTTGFLTGIGGATIITSTGTIGGAALGGTGMNRRTRTVRTFEFKPIHNNKRVNCIIAVPGFMSGPQDDPRLPFSVVDSIMGDIFSLLWEPDMMQEMGNAIYLLWSETLVQGVQQVLAATIAGGLVGALAWPLWLTKLGYFIDNPWSNALDRAHSCGLILADVLSKRKMGVRPITLVGFSLGARVVFYALVELARKKNFGIVQNVYLIGTPVTANDKTWKEARSVVAGRFVNAYSRTDWILGWLFRATTGGLGSIAGLRPVERVPEVENVDVTQTVPGHLQYRAFMPLVLDQLGFRTTAEYFDEPEDLNRIPEREVVYDEPKTKSVKTSTGGFGRIFRRKDGASDSSTGDQTPDSPSSRRPSAYQVEDDDDDLPPREEAVHASSTDDPEHHPPREDSSVGDETERILAELRENGIVVRELESSLPPLVAKTTPTVPPRRGSKLRESIIADQSIEPEPEAEVPDYKEGTPTEEKIPEVVVSDQSVDSSDNHPQDRSSAKSYARPFGSTTFDANGLPPSAPTGNTSADVSLSFGDSYDVEDEGYSHPSGTAAEQDTIESSRRSSDYGSSGQQYGLSAQAARELAMQFQSAGMSNAGALAAARIAQNFEAMDDSSVADIRRPSLPSSTYSSTGSSTSGAYLGLGSGAQALEGGSASNNAGGSSHDLDPWGNLSPSPNDLTPQSANTSRARAPSDFNSKMPGSEALAPPPSARAWNNDNPWG</sequence>
<evidence type="ECO:0000313" key="9">
    <source>
        <dbReference type="Proteomes" id="UP000245771"/>
    </source>
</evidence>
<feature type="region of interest" description="Disordered" evidence="6">
    <location>
        <begin position="40"/>
        <end position="110"/>
    </location>
</feature>
<feature type="compositionally biased region" description="Low complexity" evidence="6">
    <location>
        <begin position="1153"/>
        <end position="1162"/>
    </location>
</feature>
<feature type="compositionally biased region" description="Basic and acidic residues" evidence="6">
    <location>
        <begin position="1163"/>
        <end position="1172"/>
    </location>
</feature>
<dbReference type="InterPro" id="IPR029058">
    <property type="entry name" value="AB_hydrolase_fold"/>
</dbReference>
<dbReference type="RefSeq" id="XP_025356616.1">
    <property type="nucleotide sequence ID" value="XM_025498960.1"/>
</dbReference>
<evidence type="ECO:0000256" key="5">
    <source>
        <dbReference type="ARBA" id="ARBA00023136"/>
    </source>
</evidence>
<feature type="compositionally biased region" description="Polar residues" evidence="6">
    <location>
        <begin position="1"/>
        <end position="19"/>
    </location>
</feature>
<evidence type="ECO:0000256" key="4">
    <source>
        <dbReference type="ARBA" id="ARBA00022989"/>
    </source>
</evidence>
<feature type="compositionally biased region" description="Low complexity" evidence="6">
    <location>
        <begin position="1325"/>
        <end position="1336"/>
    </location>
</feature>
<dbReference type="PANTHER" id="PTHR17920">
    <property type="entry name" value="TRANSMEMBRANE AND COILED-COIL DOMAIN-CONTAINING PROTEIN 4 TMCO4"/>
    <property type="match status" value="1"/>
</dbReference>
<keyword evidence="4 7" id="KW-1133">Transmembrane helix</keyword>
<protein>
    <submittedName>
        <fullName evidence="8">DUF726-domain-containing protein</fullName>
    </submittedName>
</protein>
<feature type="region of interest" description="Disordered" evidence="6">
    <location>
        <begin position="1"/>
        <end position="21"/>
    </location>
</feature>
<keyword evidence="3 7" id="KW-0812">Transmembrane</keyword>
<keyword evidence="5 7" id="KW-0472">Membrane</keyword>
<feature type="compositionally biased region" description="Basic and acidic residues" evidence="6">
    <location>
        <begin position="448"/>
        <end position="457"/>
    </location>
</feature>
<feature type="compositionally biased region" description="Low complexity" evidence="6">
    <location>
        <begin position="51"/>
        <end position="68"/>
    </location>
</feature>
<reference evidence="8 9" key="1">
    <citation type="journal article" date="2018" name="Mol. Biol. Evol.">
        <title>Broad Genomic Sampling Reveals a Smut Pathogenic Ancestry of the Fungal Clade Ustilaginomycotina.</title>
        <authorList>
            <person name="Kijpornyongpan T."/>
            <person name="Mondo S.J."/>
            <person name="Barry K."/>
            <person name="Sandor L."/>
            <person name="Lee J."/>
            <person name="Lipzen A."/>
            <person name="Pangilinan J."/>
            <person name="LaButti K."/>
            <person name="Hainaut M."/>
            <person name="Henrissat B."/>
            <person name="Grigoriev I.V."/>
            <person name="Spatafora J.W."/>
            <person name="Aime M.C."/>
        </authorList>
    </citation>
    <scope>NUCLEOTIDE SEQUENCE [LARGE SCALE GENOMIC DNA]</scope>
    <source>
        <strain evidence="8 9">MCA 3882</strain>
    </source>
</reference>
<dbReference type="InterPro" id="IPR029024">
    <property type="entry name" value="TerB-like"/>
</dbReference>
<evidence type="ECO:0000256" key="3">
    <source>
        <dbReference type="ARBA" id="ARBA00022692"/>
    </source>
</evidence>
<dbReference type="PANTHER" id="PTHR17920:SF3">
    <property type="entry name" value="TRANSMEMBRANE AND COILED-COIL DOMAIN-CONTAINING PROTEIN 4"/>
    <property type="match status" value="1"/>
</dbReference>
<dbReference type="SUPFAM" id="SSF158682">
    <property type="entry name" value="TerB-like"/>
    <property type="match status" value="1"/>
</dbReference>
<evidence type="ECO:0000256" key="2">
    <source>
        <dbReference type="ARBA" id="ARBA00009824"/>
    </source>
</evidence>
<dbReference type="SUPFAM" id="SSF53474">
    <property type="entry name" value="alpha/beta-Hydrolases"/>
    <property type="match status" value="1"/>
</dbReference>
<feature type="region of interest" description="Disordered" evidence="6">
    <location>
        <begin position="1103"/>
        <end position="1249"/>
    </location>
</feature>
<dbReference type="Pfam" id="PF05277">
    <property type="entry name" value="DUF726"/>
    <property type="match status" value="1"/>
</dbReference>
<comment type="subcellular location">
    <subcellularLocation>
        <location evidence="1">Membrane</location>
        <topology evidence="1">Multi-pass membrane protein</topology>
    </subcellularLocation>
</comment>
<feature type="compositionally biased region" description="Basic and acidic residues" evidence="6">
    <location>
        <begin position="1138"/>
        <end position="1151"/>
    </location>
</feature>
<dbReference type="Proteomes" id="UP000245771">
    <property type="component" value="Unassembled WGS sequence"/>
</dbReference>
<dbReference type="InParanoid" id="A0A316VG67"/>
<dbReference type="InterPro" id="IPR007941">
    <property type="entry name" value="DUF726"/>
</dbReference>
<feature type="region of interest" description="Disordered" evidence="6">
    <location>
        <begin position="126"/>
        <end position="191"/>
    </location>
</feature>
<feature type="compositionally biased region" description="Low complexity" evidence="6">
    <location>
        <begin position="1239"/>
        <end position="1249"/>
    </location>
</feature>
<feature type="compositionally biased region" description="Polar residues" evidence="6">
    <location>
        <begin position="86"/>
        <end position="110"/>
    </location>
</feature>
<evidence type="ECO:0000313" key="8">
    <source>
        <dbReference type="EMBL" id="PWN36314.1"/>
    </source>
</evidence>
<feature type="region of interest" description="Disordered" evidence="6">
    <location>
        <begin position="1286"/>
        <end position="1394"/>
    </location>
</feature>
<feature type="compositionally biased region" description="Basic and acidic residues" evidence="6">
    <location>
        <begin position="1063"/>
        <end position="1078"/>
    </location>
</feature>
<feature type="compositionally biased region" description="Basic and acidic residues" evidence="6">
    <location>
        <begin position="339"/>
        <end position="371"/>
    </location>
</feature>
<evidence type="ECO:0000256" key="6">
    <source>
        <dbReference type="SAM" id="MobiDB-lite"/>
    </source>
</evidence>
<proteinExistence type="inferred from homology"/>
<feature type="region of interest" description="Disordered" evidence="6">
    <location>
        <begin position="333"/>
        <end position="457"/>
    </location>
</feature>
<feature type="region of interest" description="Disordered" evidence="6">
    <location>
        <begin position="996"/>
        <end position="1078"/>
    </location>
</feature>
<feature type="compositionally biased region" description="Polar residues" evidence="6">
    <location>
        <begin position="1020"/>
        <end position="1036"/>
    </location>
</feature>
<gene>
    <name evidence="8" type="ORF">FA14DRAFT_161081</name>
</gene>
<feature type="transmembrane region" description="Helical" evidence="7">
    <location>
        <begin position="638"/>
        <end position="662"/>
    </location>
</feature>
<organism evidence="8 9">
    <name type="scientific">Meira miltonrushii</name>
    <dbReference type="NCBI Taxonomy" id="1280837"/>
    <lineage>
        <taxon>Eukaryota</taxon>
        <taxon>Fungi</taxon>
        <taxon>Dikarya</taxon>
        <taxon>Basidiomycota</taxon>
        <taxon>Ustilaginomycotina</taxon>
        <taxon>Exobasidiomycetes</taxon>
        <taxon>Exobasidiales</taxon>
        <taxon>Brachybasidiaceae</taxon>
        <taxon>Meira</taxon>
    </lineage>
</organism>
<feature type="compositionally biased region" description="Basic residues" evidence="6">
    <location>
        <begin position="149"/>
        <end position="158"/>
    </location>
</feature>
<dbReference type="GeneID" id="37020741"/>
<feature type="transmembrane region" description="Helical" evidence="7">
    <location>
        <begin position="792"/>
        <end position="810"/>
    </location>
</feature>
<accession>A0A316VG67</accession>
<dbReference type="EMBL" id="KZ819603">
    <property type="protein sequence ID" value="PWN36314.1"/>
    <property type="molecule type" value="Genomic_DNA"/>
</dbReference>
<feature type="compositionally biased region" description="Polar residues" evidence="6">
    <location>
        <begin position="1345"/>
        <end position="1361"/>
    </location>
</feature>